<protein>
    <submittedName>
        <fullName evidence="2">Uncharacterized protein</fullName>
    </submittedName>
</protein>
<comment type="caution">
    <text evidence="2">The sequence shown here is derived from an EMBL/GenBank/DDBJ whole genome shotgun (WGS) entry which is preliminary data.</text>
</comment>
<evidence type="ECO:0000313" key="3">
    <source>
        <dbReference type="Proteomes" id="UP000448943"/>
    </source>
</evidence>
<sequence>MARKVICKLESCKKKDSSDNMILHIHEVESGRTYNKYYCKGCYQNFIEQQEFLKKEQKEMDQLIEIIKVVHEIDNVPGQFYPFLQDLRNGSSIVMGKKNRRYKEGFAFKVISETYRKYQDDIRYWKNRKNFEGSTLKELRYCLAIVIDKIQMVKKQINQLEQQEAREKTKEIVPEFVEREITYKRNQKDNGILEFLD</sequence>
<gene>
    <name evidence="2" type="ORF">ERL59_18815</name>
</gene>
<dbReference type="AlphaFoldDB" id="A0A6N9Q810"/>
<feature type="coiled-coil region" evidence="1">
    <location>
        <begin position="143"/>
        <end position="170"/>
    </location>
</feature>
<name>A0A6N9Q810_9BACL</name>
<keyword evidence="3" id="KW-1185">Reference proteome</keyword>
<organism evidence="2 3">
    <name type="scientific">Chengkuizengella marina</name>
    <dbReference type="NCBI Taxonomy" id="2507566"/>
    <lineage>
        <taxon>Bacteria</taxon>
        <taxon>Bacillati</taxon>
        <taxon>Bacillota</taxon>
        <taxon>Bacilli</taxon>
        <taxon>Bacillales</taxon>
        <taxon>Paenibacillaceae</taxon>
        <taxon>Chengkuizengella</taxon>
    </lineage>
</organism>
<reference evidence="2 3" key="1">
    <citation type="submission" date="2019-01" db="EMBL/GenBank/DDBJ databases">
        <title>Chengkuizengella sp. nov., isolated from deep-sea sediment of East Pacific Ocean.</title>
        <authorList>
            <person name="Yang J."/>
            <person name="Lai Q."/>
            <person name="Shao Z."/>
        </authorList>
    </citation>
    <scope>NUCLEOTIDE SEQUENCE [LARGE SCALE GENOMIC DNA]</scope>
    <source>
        <strain evidence="2 3">YPA3-1-1</strain>
    </source>
</reference>
<keyword evidence="1" id="KW-0175">Coiled coil</keyword>
<dbReference type="Proteomes" id="UP000448943">
    <property type="component" value="Unassembled WGS sequence"/>
</dbReference>
<evidence type="ECO:0000313" key="2">
    <source>
        <dbReference type="EMBL" id="NBI31007.1"/>
    </source>
</evidence>
<accession>A0A6N9Q810</accession>
<proteinExistence type="predicted"/>
<evidence type="ECO:0000256" key="1">
    <source>
        <dbReference type="SAM" id="Coils"/>
    </source>
</evidence>
<dbReference type="RefSeq" id="WP_160647823.1">
    <property type="nucleotide sequence ID" value="NZ_SIJB01000049.1"/>
</dbReference>
<dbReference type="EMBL" id="SIJB01000049">
    <property type="protein sequence ID" value="NBI31007.1"/>
    <property type="molecule type" value="Genomic_DNA"/>
</dbReference>